<dbReference type="InterPro" id="IPR003960">
    <property type="entry name" value="ATPase_AAA_CS"/>
</dbReference>
<dbReference type="InterPro" id="IPR044539">
    <property type="entry name" value="Pch2-like"/>
</dbReference>
<keyword evidence="9" id="KW-1185">Reference proteome</keyword>
<dbReference type="Pfam" id="PF23242">
    <property type="entry name" value="AAA_lid_TRIP13_C"/>
    <property type="match status" value="1"/>
</dbReference>
<dbReference type="Gene3D" id="4.10.640.10">
    <property type="entry name" value="Ribosomal protein S18"/>
    <property type="match status" value="1"/>
</dbReference>
<dbReference type="InterPro" id="IPR027417">
    <property type="entry name" value="P-loop_NTPase"/>
</dbReference>
<evidence type="ECO:0000256" key="4">
    <source>
        <dbReference type="ARBA" id="ARBA00022980"/>
    </source>
</evidence>
<gene>
    <name evidence="8" type="ORF">M5D96_002231</name>
</gene>
<comment type="caution">
    <text evidence="8">The sequence shown here is derived from an EMBL/GenBank/DDBJ whole genome shotgun (WGS) entry which is preliminary data.</text>
</comment>
<dbReference type="InterPro" id="IPR003593">
    <property type="entry name" value="AAA+_ATPase"/>
</dbReference>
<protein>
    <recommendedName>
        <fullName evidence="7">AAA+ ATPase domain-containing protein</fullName>
    </recommendedName>
</protein>
<dbReference type="SMART" id="SM00382">
    <property type="entry name" value="AAA"/>
    <property type="match status" value="1"/>
</dbReference>
<dbReference type="GO" id="GO:1990904">
    <property type="term" value="C:ribonucleoprotein complex"/>
    <property type="evidence" value="ECO:0007669"/>
    <property type="project" value="UniProtKB-KW"/>
</dbReference>
<dbReference type="AlphaFoldDB" id="A0A9P9YZK6"/>
<dbReference type="InterPro" id="IPR036870">
    <property type="entry name" value="Ribosomal_bS18_sf"/>
</dbReference>
<evidence type="ECO:0000313" key="9">
    <source>
        <dbReference type="Proteomes" id="UP001059596"/>
    </source>
</evidence>
<dbReference type="SUPFAM" id="SSF52540">
    <property type="entry name" value="P-loop containing nucleoside triphosphate hydrolases"/>
    <property type="match status" value="1"/>
</dbReference>
<reference evidence="8" key="1">
    <citation type="journal article" date="2023" name="Genome Biol. Evol.">
        <title>Long-read-based Genome Assembly of Drosophila gunungcola Reveals Fewer Chemosensory Genes in Flower-breeding Species.</title>
        <authorList>
            <person name="Negi A."/>
            <person name="Liao B.Y."/>
            <person name="Yeh S.D."/>
        </authorList>
    </citation>
    <scope>NUCLEOTIDE SEQUENCE</scope>
    <source>
        <strain evidence="8">Sukarami</strain>
    </source>
</reference>
<dbReference type="CDD" id="cd19508">
    <property type="entry name" value="RecA-like_Pch2-like"/>
    <property type="match status" value="1"/>
</dbReference>
<comment type="similarity">
    <text evidence="1">Belongs to the AAA ATPase family. PCH2 subfamily.</text>
</comment>
<dbReference type="GO" id="GO:0007131">
    <property type="term" value="P:reciprocal meiotic recombination"/>
    <property type="evidence" value="ECO:0007669"/>
    <property type="project" value="TreeGrafter"/>
</dbReference>
<dbReference type="Gene3D" id="3.40.50.300">
    <property type="entry name" value="P-loop containing nucleotide triphosphate hydrolases"/>
    <property type="match status" value="1"/>
</dbReference>
<keyword evidence="4" id="KW-0689">Ribosomal protein</keyword>
<dbReference type="SUPFAM" id="SSF46911">
    <property type="entry name" value="Ribosomal protein S18"/>
    <property type="match status" value="1"/>
</dbReference>
<dbReference type="GO" id="GO:0003735">
    <property type="term" value="F:structural constituent of ribosome"/>
    <property type="evidence" value="ECO:0007669"/>
    <property type="project" value="InterPro"/>
</dbReference>
<dbReference type="GO" id="GO:0005694">
    <property type="term" value="C:chromosome"/>
    <property type="evidence" value="ECO:0007669"/>
    <property type="project" value="TreeGrafter"/>
</dbReference>
<dbReference type="InterPro" id="IPR058249">
    <property type="entry name" value="Pch2_C"/>
</dbReference>
<accession>A0A9P9YZK6</accession>
<keyword evidence="5" id="KW-0469">Meiosis</keyword>
<keyword evidence="6" id="KW-0687">Ribonucleoprotein</keyword>
<dbReference type="InterPro" id="IPR003959">
    <property type="entry name" value="ATPase_AAA_core"/>
</dbReference>
<dbReference type="EMBL" id="JAMKOV010000001">
    <property type="protein sequence ID" value="KAI8046031.1"/>
    <property type="molecule type" value="Genomic_DNA"/>
</dbReference>
<evidence type="ECO:0000256" key="2">
    <source>
        <dbReference type="ARBA" id="ARBA00022741"/>
    </source>
</evidence>
<evidence type="ECO:0000256" key="1">
    <source>
        <dbReference type="ARBA" id="ARBA00007271"/>
    </source>
</evidence>
<evidence type="ECO:0000313" key="8">
    <source>
        <dbReference type="EMBL" id="KAI8046031.1"/>
    </source>
</evidence>
<dbReference type="PANTHER" id="PTHR45991:SF1">
    <property type="entry name" value="PACHYTENE CHECKPOINT PROTEIN 2 HOMOLOG"/>
    <property type="match status" value="1"/>
</dbReference>
<dbReference type="GO" id="GO:0051598">
    <property type="term" value="P:meiotic recombination checkpoint signaling"/>
    <property type="evidence" value="ECO:0007669"/>
    <property type="project" value="TreeGrafter"/>
</dbReference>
<evidence type="ECO:0000256" key="5">
    <source>
        <dbReference type="ARBA" id="ARBA00023254"/>
    </source>
</evidence>
<dbReference type="GO" id="GO:0016887">
    <property type="term" value="F:ATP hydrolysis activity"/>
    <property type="evidence" value="ECO:0007669"/>
    <property type="project" value="InterPro"/>
</dbReference>
<proteinExistence type="inferred from homology"/>
<dbReference type="Pfam" id="PF00004">
    <property type="entry name" value="AAA"/>
    <property type="match status" value="1"/>
</dbReference>
<evidence type="ECO:0000256" key="3">
    <source>
        <dbReference type="ARBA" id="ARBA00022840"/>
    </source>
</evidence>
<dbReference type="GO" id="GO:0005840">
    <property type="term" value="C:ribosome"/>
    <property type="evidence" value="ECO:0007669"/>
    <property type="project" value="UniProtKB-KW"/>
</dbReference>
<dbReference type="Pfam" id="PF01084">
    <property type="entry name" value="Ribosomal_S18"/>
    <property type="match status" value="1"/>
</dbReference>
<evidence type="ECO:0000259" key="7">
    <source>
        <dbReference type="SMART" id="SM00382"/>
    </source>
</evidence>
<organism evidence="8 9">
    <name type="scientific">Drosophila gunungcola</name>
    <name type="common">fruit fly</name>
    <dbReference type="NCBI Taxonomy" id="103775"/>
    <lineage>
        <taxon>Eukaryota</taxon>
        <taxon>Metazoa</taxon>
        <taxon>Ecdysozoa</taxon>
        <taxon>Arthropoda</taxon>
        <taxon>Hexapoda</taxon>
        <taxon>Insecta</taxon>
        <taxon>Pterygota</taxon>
        <taxon>Neoptera</taxon>
        <taxon>Endopterygota</taxon>
        <taxon>Diptera</taxon>
        <taxon>Brachycera</taxon>
        <taxon>Muscomorpha</taxon>
        <taxon>Ephydroidea</taxon>
        <taxon>Drosophilidae</taxon>
        <taxon>Drosophila</taxon>
        <taxon>Sophophora</taxon>
    </lineage>
</organism>
<dbReference type="Proteomes" id="UP001059596">
    <property type="component" value="Chromosome 3R"/>
</dbReference>
<name>A0A9P9YZK6_9MUSC</name>
<dbReference type="GO" id="GO:0006412">
    <property type="term" value="P:translation"/>
    <property type="evidence" value="ECO:0007669"/>
    <property type="project" value="InterPro"/>
</dbReference>
<keyword evidence="2" id="KW-0547">Nucleotide-binding</keyword>
<dbReference type="PROSITE" id="PS00674">
    <property type="entry name" value="AAA"/>
    <property type="match status" value="1"/>
</dbReference>
<dbReference type="PANTHER" id="PTHR45991">
    <property type="entry name" value="PACHYTENE CHECKPOINT PROTEIN 2"/>
    <property type="match status" value="1"/>
</dbReference>
<dbReference type="GO" id="GO:0005524">
    <property type="term" value="F:ATP binding"/>
    <property type="evidence" value="ECO:0007669"/>
    <property type="project" value="UniProtKB-KW"/>
</dbReference>
<evidence type="ECO:0000256" key="6">
    <source>
        <dbReference type="ARBA" id="ARBA00023274"/>
    </source>
</evidence>
<dbReference type="InterPro" id="IPR001648">
    <property type="entry name" value="Ribosomal_bS18"/>
</dbReference>
<keyword evidence="3" id="KW-0067">ATP-binding</keyword>
<feature type="domain" description="AAA+ ATPase" evidence="7">
    <location>
        <begin position="480"/>
        <end position="631"/>
    </location>
</feature>
<sequence length="736" mass="82248">MLEAILTDLPAIKAPELSFEQLKMVLKRLRPLQRYSFCVEACEEGDAEKLLNETFGYSDTLKPTMIHYATVEMLSSIRLASSDEEHCFVHLLEALPHILVASDTGKMISLGLLRALIATISGCQIILHIYRSIWEMLNQISHNSIMLDWSLRRTYIFVKAFAMLIATAAFNSCNAELKQAGYRGFDLPPKPMEIAEWFKTLRDRLEEKHKELKPTKEKRTLVVAQTRCTIPEAATVSERQKRISGSSLAWKSWPKIIISVLETHVRLRMNSQEKRYPPIKTFSCESLNQSAQKRIQEKQENNVKIFEGVNVESPRAKLMLNSACQSTFCPECTLGLDIKHTDVLILSQYVRSDGCMLPRRITGLCHRQQKKLGTLASLVGSVLLERDNGDARPLQATGTKFRFHFYDPKQAEANLGSGILDVSGSGDADGTAGVMAASHVLLPANQFVGLWENLIYELLKFAMSALTFSQHRVDINVIACNRLLLLHGPPGTGKTSLCRALAQKLAIRTQGSYAYTHLVEINSHSLFSKWFSESGKLVARLFGKISELVADPKNLVCVLIDEVESLAYARSAMSSTEPKDAMRVVNAVLTQLDDIKTCPNVLILATSNLAQSIDMALLDRADIRQYIGYPDMAAIRAIYKTMLAELMSAGVVQREALEAEDAEEGLLTQLALQSVGLSGRRLRKLPLLAHAEYTSSDLFEVDQKISLSDFLDAMMMALEQHLSEQRLLKLESLKEL</sequence>
<dbReference type="GO" id="GO:0005634">
    <property type="term" value="C:nucleus"/>
    <property type="evidence" value="ECO:0007669"/>
    <property type="project" value="TreeGrafter"/>
</dbReference>